<dbReference type="InterPro" id="IPR034804">
    <property type="entry name" value="SQR/QFR_C/D"/>
</dbReference>
<keyword evidence="2" id="KW-0349">Heme</keyword>
<keyword evidence="5 8" id="KW-1133">Transmembrane helix</keyword>
<dbReference type="OrthoDB" id="67843at2"/>
<protein>
    <submittedName>
        <fullName evidence="9">Succinate dehydrogenase / fumarate reductase membrane anchor subunit</fullName>
    </submittedName>
</protein>
<dbReference type="GO" id="GO:0046872">
    <property type="term" value="F:metal ion binding"/>
    <property type="evidence" value="ECO:0007669"/>
    <property type="project" value="UniProtKB-KW"/>
</dbReference>
<keyword evidence="6" id="KW-0408">Iron</keyword>
<evidence type="ECO:0000313" key="9">
    <source>
        <dbReference type="EMBL" id="SEC99100.1"/>
    </source>
</evidence>
<name>A0A1H4X1H4_9NOCA</name>
<dbReference type="Gene3D" id="1.20.1300.10">
    <property type="entry name" value="Fumarate reductase/succinate dehydrogenase, transmembrane subunit"/>
    <property type="match status" value="1"/>
</dbReference>
<keyword evidence="7 8" id="KW-0472">Membrane</keyword>
<organism evidence="9 10">
    <name type="scientific">Rhodococcus koreensis</name>
    <dbReference type="NCBI Taxonomy" id="99653"/>
    <lineage>
        <taxon>Bacteria</taxon>
        <taxon>Bacillati</taxon>
        <taxon>Actinomycetota</taxon>
        <taxon>Actinomycetes</taxon>
        <taxon>Mycobacteriales</taxon>
        <taxon>Nocardiaceae</taxon>
        <taxon>Rhodococcus</taxon>
    </lineage>
</organism>
<accession>A0A1H4X1H4</accession>
<dbReference type="Proteomes" id="UP000183561">
    <property type="component" value="Unassembled WGS sequence"/>
</dbReference>
<reference evidence="10" key="1">
    <citation type="submission" date="2016-10" db="EMBL/GenBank/DDBJ databases">
        <authorList>
            <person name="Varghese N."/>
            <person name="Submissions S."/>
        </authorList>
    </citation>
    <scope>NUCLEOTIDE SEQUENCE [LARGE SCALE GENOMIC DNA]</scope>
    <source>
        <strain evidence="10">DSM 44498</strain>
    </source>
</reference>
<dbReference type="InterPro" id="IPR000701">
    <property type="entry name" value="SuccDH_FuR_B_TM-su"/>
</dbReference>
<keyword evidence="4" id="KW-0479">Metal-binding</keyword>
<evidence type="ECO:0000256" key="6">
    <source>
        <dbReference type="ARBA" id="ARBA00023004"/>
    </source>
</evidence>
<keyword evidence="10" id="KW-1185">Reference proteome</keyword>
<proteinExistence type="predicted"/>
<comment type="subcellular location">
    <subcellularLocation>
        <location evidence="1">Membrane</location>
    </subcellularLocation>
</comment>
<dbReference type="GO" id="GO:0016020">
    <property type="term" value="C:membrane"/>
    <property type="evidence" value="ECO:0007669"/>
    <property type="project" value="UniProtKB-SubCell"/>
</dbReference>
<evidence type="ECO:0000256" key="1">
    <source>
        <dbReference type="ARBA" id="ARBA00004370"/>
    </source>
</evidence>
<dbReference type="SUPFAM" id="SSF81343">
    <property type="entry name" value="Fumarate reductase respiratory complex transmembrane subunits"/>
    <property type="match status" value="1"/>
</dbReference>
<sequence length="149" mass="16135">MDETANIAAITAEPRRSSFEKYAWLFMRLSGAVLLVLVLVHVYVNVVAGDGVFKVDFAFVAGKWASPFWQLWDFLILLLAVLHGTNGVRVIIADYAARPALRFWLNTLVTAAAALMLVAGTLTIFTFDPCPGAVGDLPSFCPVPAAPSH</sequence>
<evidence type="ECO:0000256" key="4">
    <source>
        <dbReference type="ARBA" id="ARBA00022723"/>
    </source>
</evidence>
<evidence type="ECO:0000313" key="10">
    <source>
        <dbReference type="Proteomes" id="UP000183561"/>
    </source>
</evidence>
<feature type="transmembrane region" description="Helical" evidence="8">
    <location>
        <begin position="64"/>
        <end position="82"/>
    </location>
</feature>
<evidence type="ECO:0000256" key="3">
    <source>
        <dbReference type="ARBA" id="ARBA00022692"/>
    </source>
</evidence>
<evidence type="ECO:0000256" key="7">
    <source>
        <dbReference type="ARBA" id="ARBA00023136"/>
    </source>
</evidence>
<evidence type="ECO:0000256" key="2">
    <source>
        <dbReference type="ARBA" id="ARBA00022617"/>
    </source>
</evidence>
<keyword evidence="3 8" id="KW-0812">Transmembrane</keyword>
<evidence type="ECO:0000256" key="8">
    <source>
        <dbReference type="SAM" id="Phobius"/>
    </source>
</evidence>
<dbReference type="Pfam" id="PF01127">
    <property type="entry name" value="Sdh_cyt"/>
    <property type="match status" value="1"/>
</dbReference>
<dbReference type="AlphaFoldDB" id="A0A1H4X1H4"/>
<gene>
    <name evidence="9" type="ORF">SAMN04490239_6297</name>
</gene>
<feature type="transmembrane region" description="Helical" evidence="8">
    <location>
        <begin position="103"/>
        <end position="127"/>
    </location>
</feature>
<dbReference type="EMBL" id="FNSV01000005">
    <property type="protein sequence ID" value="SEC99100.1"/>
    <property type="molecule type" value="Genomic_DNA"/>
</dbReference>
<feature type="transmembrane region" description="Helical" evidence="8">
    <location>
        <begin position="25"/>
        <end position="44"/>
    </location>
</feature>
<evidence type="ECO:0000256" key="5">
    <source>
        <dbReference type="ARBA" id="ARBA00022989"/>
    </source>
</evidence>